<evidence type="ECO:0000313" key="2">
    <source>
        <dbReference type="EMBL" id="ETK96044.1"/>
    </source>
</evidence>
<gene>
    <name evidence="2" type="ORF">L915_01111</name>
</gene>
<reference evidence="2" key="1">
    <citation type="submission" date="2013-11" db="EMBL/GenBank/DDBJ databases">
        <title>The Genome Sequence of Phytophthora parasitica CJ02B3.</title>
        <authorList>
            <consortium name="The Broad Institute Genomics Platform"/>
            <person name="Russ C."/>
            <person name="Tyler B."/>
            <person name="Panabieres F."/>
            <person name="Shan W."/>
            <person name="Tripathy S."/>
            <person name="Grunwald N."/>
            <person name="Machado M."/>
            <person name="Johnson C.S."/>
            <person name="Arredondo F."/>
            <person name="Hong C."/>
            <person name="Coffey M."/>
            <person name="Young S.K."/>
            <person name="Zeng Q."/>
            <person name="Gargeya S."/>
            <person name="Fitzgerald M."/>
            <person name="Abouelleil A."/>
            <person name="Alvarado L."/>
            <person name="Chapman S.B."/>
            <person name="Gainer-Dewar J."/>
            <person name="Goldberg J."/>
            <person name="Griggs A."/>
            <person name="Gujja S."/>
            <person name="Hansen M."/>
            <person name="Howarth C."/>
            <person name="Imamovic A."/>
            <person name="Ireland A."/>
            <person name="Larimer J."/>
            <person name="McCowan C."/>
            <person name="Murphy C."/>
            <person name="Pearson M."/>
            <person name="Poon T.W."/>
            <person name="Priest M."/>
            <person name="Roberts A."/>
            <person name="Saif S."/>
            <person name="Shea T."/>
            <person name="Sykes S."/>
            <person name="Wortman J."/>
            <person name="Nusbaum C."/>
            <person name="Birren B."/>
        </authorList>
    </citation>
    <scope>NUCLEOTIDE SEQUENCE [LARGE SCALE GENOMIC DNA]</scope>
    <source>
        <strain evidence="2">CJ02B3</strain>
    </source>
</reference>
<organism evidence="2">
    <name type="scientific">Phytophthora nicotianae</name>
    <name type="common">Potato buckeye rot agent</name>
    <name type="synonym">Phytophthora parasitica</name>
    <dbReference type="NCBI Taxonomy" id="4792"/>
    <lineage>
        <taxon>Eukaryota</taxon>
        <taxon>Sar</taxon>
        <taxon>Stramenopiles</taxon>
        <taxon>Oomycota</taxon>
        <taxon>Peronosporomycetes</taxon>
        <taxon>Peronosporales</taxon>
        <taxon>Peronosporaceae</taxon>
        <taxon>Phytophthora</taxon>
    </lineage>
</organism>
<sequence length="124" mass="13689">MTSKRKSSADDTVFKPASKKLRSTEKLKASMLPSYDFANLLEVSTSCDRHSPSQGRSSWQDALAPGVPLDGLASLVRSSWRSERPSGPLAVLDDTPAPFWEWEFHGPLESGSAQSNRRKPKMRA</sequence>
<feature type="non-terminal residue" evidence="2">
    <location>
        <position position="124"/>
    </location>
</feature>
<dbReference type="AlphaFoldDB" id="W2HLM4"/>
<dbReference type="Proteomes" id="UP000053236">
    <property type="component" value="Unassembled WGS sequence"/>
</dbReference>
<feature type="region of interest" description="Disordered" evidence="1">
    <location>
        <begin position="1"/>
        <end position="20"/>
    </location>
</feature>
<dbReference type="EMBL" id="KI684115">
    <property type="protein sequence ID" value="ETK96044.1"/>
    <property type="molecule type" value="Genomic_DNA"/>
</dbReference>
<name>W2HLM4_PHYNI</name>
<evidence type="ECO:0000256" key="1">
    <source>
        <dbReference type="SAM" id="MobiDB-lite"/>
    </source>
</evidence>
<protein>
    <submittedName>
        <fullName evidence="2">Uncharacterized protein</fullName>
    </submittedName>
</protein>
<accession>W2HLM4</accession>
<proteinExistence type="predicted"/>